<protein>
    <recommendedName>
        <fullName evidence="4">Sulfotransferase</fullName>
    </recommendedName>
</protein>
<accession>A0ABW9QZJ8</accession>
<organism evidence="2 3">
    <name type="scientific">Acidiferrimicrobium australe</name>
    <dbReference type="NCBI Taxonomy" id="2664430"/>
    <lineage>
        <taxon>Bacteria</taxon>
        <taxon>Bacillati</taxon>
        <taxon>Actinomycetota</taxon>
        <taxon>Acidimicrobiia</taxon>
        <taxon>Acidimicrobiales</taxon>
        <taxon>Acidimicrobiaceae</taxon>
        <taxon>Acidiferrimicrobium</taxon>
    </lineage>
</organism>
<dbReference type="Pfam" id="PF13469">
    <property type="entry name" value="Sulfotransfer_3"/>
    <property type="match status" value="1"/>
</dbReference>
<dbReference type="InterPro" id="IPR027417">
    <property type="entry name" value="P-loop_NTPase"/>
</dbReference>
<dbReference type="PANTHER" id="PTHR12788">
    <property type="entry name" value="PROTEIN-TYROSINE SULFOTRANSFERASE 2"/>
    <property type="match status" value="1"/>
</dbReference>
<keyword evidence="3" id="KW-1185">Reference proteome</keyword>
<name>A0ABW9QZJ8_9ACTN</name>
<keyword evidence="1" id="KW-0808">Transferase</keyword>
<feature type="non-terminal residue" evidence="2">
    <location>
        <position position="357"/>
    </location>
</feature>
<proteinExistence type="predicted"/>
<evidence type="ECO:0000256" key="1">
    <source>
        <dbReference type="ARBA" id="ARBA00022679"/>
    </source>
</evidence>
<evidence type="ECO:0000313" key="2">
    <source>
        <dbReference type="EMBL" id="MST34899.1"/>
    </source>
</evidence>
<dbReference type="Proteomes" id="UP000437736">
    <property type="component" value="Unassembled WGS sequence"/>
</dbReference>
<dbReference type="PANTHER" id="PTHR12788:SF10">
    <property type="entry name" value="PROTEIN-TYROSINE SULFOTRANSFERASE"/>
    <property type="match status" value="1"/>
</dbReference>
<dbReference type="InterPro" id="IPR026634">
    <property type="entry name" value="TPST-like"/>
</dbReference>
<evidence type="ECO:0008006" key="4">
    <source>
        <dbReference type="Google" id="ProtNLM"/>
    </source>
</evidence>
<reference evidence="2 3" key="1">
    <citation type="submission" date="2019-11" db="EMBL/GenBank/DDBJ databases">
        <title>Acidiferrimicrobium australis gen. nov., sp. nov., an acidophilic and obligately heterotrophic, member of the Actinobacteria that catalyses dissimilatory oxido- reduction of iron isolated from metal-rich acidic water in Chile.</title>
        <authorList>
            <person name="Gonzalez D."/>
            <person name="Huber K."/>
            <person name="Hedrich S."/>
            <person name="Rojas-Villalobos C."/>
            <person name="Quatrini R."/>
            <person name="Dinamarca M.A."/>
            <person name="Schwarz A."/>
            <person name="Canales C."/>
            <person name="Nancucheo I."/>
        </authorList>
    </citation>
    <scope>NUCLEOTIDE SEQUENCE [LARGE SCALE GENOMIC DNA]</scope>
    <source>
        <strain evidence="2 3">USS-CCA1</strain>
    </source>
</reference>
<gene>
    <name evidence="2" type="ORF">GHK86_19500</name>
</gene>
<evidence type="ECO:0000313" key="3">
    <source>
        <dbReference type="Proteomes" id="UP000437736"/>
    </source>
</evidence>
<sequence length="357" mass="38575">MISPAPPRTGRRHNLMDGSTPLVSDRVIFRPPTAPTFVVSTARSGSTLLRWLLDSHPDIACPGETDLAGLVADYVGAAGRLGNPGGMQATLAGAREVASGLMERYLAGSGKRRWVDKSITSALHLDVLRAVWPDARFVFLYRHCMDVVASGLEAQPWGLSDYGFADFAKASPTDHVAALAAYWLDRTTRMVQGEAALRGRSIRIRYEDLVEDPDRALHPVWDLLGVSPAPDVARNAFVESHDAAGPADYKVWQTSSVRGDSVGRGARIPADRVTGRLREAVNELLGDLGYPLVDDRWGCPGPRPAGPASDAGLVDLRIVDGHRVLWRGVLREHDGSLHDPRTVPPAGAVVIVEREAL</sequence>
<dbReference type="EMBL" id="WJHE01001285">
    <property type="protein sequence ID" value="MST34899.1"/>
    <property type="molecule type" value="Genomic_DNA"/>
</dbReference>
<dbReference type="SUPFAM" id="SSF52540">
    <property type="entry name" value="P-loop containing nucleoside triphosphate hydrolases"/>
    <property type="match status" value="1"/>
</dbReference>
<comment type="caution">
    <text evidence="2">The sequence shown here is derived from an EMBL/GenBank/DDBJ whole genome shotgun (WGS) entry which is preliminary data.</text>
</comment>
<dbReference type="Gene3D" id="3.40.50.300">
    <property type="entry name" value="P-loop containing nucleotide triphosphate hydrolases"/>
    <property type="match status" value="1"/>
</dbReference>